<evidence type="ECO:0000313" key="13">
    <source>
        <dbReference type="Proteomes" id="UP000247744"/>
    </source>
</evidence>
<keyword evidence="5 9" id="KW-0347">Helicase</keyword>
<reference evidence="12 13" key="1">
    <citation type="submission" date="2018-05" db="EMBL/GenBank/DDBJ databases">
        <title>Reference genomes for bee gut microbiota database.</title>
        <authorList>
            <person name="Ellegaard K.M."/>
        </authorList>
    </citation>
    <scope>NUCLEOTIDE SEQUENCE [LARGE SCALE GENOMIC DNA]</scope>
    <source>
        <strain evidence="12 13">ESL0200</strain>
    </source>
</reference>
<dbReference type="Pfam" id="PF12705">
    <property type="entry name" value="PDDEXK_1"/>
    <property type="match status" value="1"/>
</dbReference>
<evidence type="ECO:0000259" key="11">
    <source>
        <dbReference type="PROSITE" id="PS51198"/>
    </source>
</evidence>
<keyword evidence="4 9" id="KW-0378">Hydrolase</keyword>
<name>A0A318MCJ4_9BIFI</name>
<evidence type="ECO:0000256" key="4">
    <source>
        <dbReference type="ARBA" id="ARBA00022801"/>
    </source>
</evidence>
<dbReference type="GO" id="GO:0005524">
    <property type="term" value="F:ATP binding"/>
    <property type="evidence" value="ECO:0007669"/>
    <property type="project" value="UniProtKB-UniRule"/>
</dbReference>
<dbReference type="GO" id="GO:0006281">
    <property type="term" value="P:DNA repair"/>
    <property type="evidence" value="ECO:0007669"/>
    <property type="project" value="UniProtKB-KW"/>
</dbReference>
<feature type="domain" description="UvrD-like helicase ATP-binding" evidence="11">
    <location>
        <begin position="26"/>
        <end position="359"/>
    </location>
</feature>
<feature type="compositionally biased region" description="Polar residues" evidence="10">
    <location>
        <begin position="674"/>
        <end position="687"/>
    </location>
</feature>
<dbReference type="InterPro" id="IPR038726">
    <property type="entry name" value="PDDEXK_AddAB-type"/>
</dbReference>
<keyword evidence="8" id="KW-0234">DNA repair</keyword>
<evidence type="ECO:0000256" key="5">
    <source>
        <dbReference type="ARBA" id="ARBA00022806"/>
    </source>
</evidence>
<dbReference type="GO" id="GO:0003677">
    <property type="term" value="F:DNA binding"/>
    <property type="evidence" value="ECO:0007669"/>
    <property type="project" value="InterPro"/>
</dbReference>
<accession>A0A318MCJ4</accession>
<dbReference type="InterPro" id="IPR000212">
    <property type="entry name" value="DNA_helicase_UvrD/REP"/>
</dbReference>
<evidence type="ECO:0000256" key="6">
    <source>
        <dbReference type="ARBA" id="ARBA00022839"/>
    </source>
</evidence>
<feature type="region of interest" description="Disordered" evidence="10">
    <location>
        <begin position="654"/>
        <end position="698"/>
    </location>
</feature>
<dbReference type="Pfam" id="PF00580">
    <property type="entry name" value="UvrD-helicase"/>
    <property type="match status" value="1"/>
</dbReference>
<dbReference type="PROSITE" id="PS51198">
    <property type="entry name" value="UVRD_HELICASE_ATP_BIND"/>
    <property type="match status" value="1"/>
</dbReference>
<evidence type="ECO:0000256" key="2">
    <source>
        <dbReference type="ARBA" id="ARBA00022741"/>
    </source>
</evidence>
<dbReference type="Proteomes" id="UP000247744">
    <property type="component" value="Unassembled WGS sequence"/>
</dbReference>
<gene>
    <name evidence="12" type="ORF">DKK75_01795</name>
</gene>
<feature type="compositionally biased region" description="Polar residues" evidence="10">
    <location>
        <begin position="1109"/>
        <end position="1118"/>
    </location>
</feature>
<evidence type="ECO:0000313" key="12">
    <source>
        <dbReference type="EMBL" id="PXY85917.1"/>
    </source>
</evidence>
<evidence type="ECO:0000256" key="10">
    <source>
        <dbReference type="SAM" id="MobiDB-lite"/>
    </source>
</evidence>
<keyword evidence="7 9" id="KW-0067">ATP-binding</keyword>
<evidence type="ECO:0000256" key="7">
    <source>
        <dbReference type="ARBA" id="ARBA00022840"/>
    </source>
</evidence>
<dbReference type="InterPro" id="IPR027417">
    <property type="entry name" value="P-loop_NTPase"/>
</dbReference>
<protein>
    <recommendedName>
        <fullName evidence="11">UvrD-like helicase ATP-binding domain-containing protein</fullName>
    </recommendedName>
</protein>
<sequence>MPDLILEAMSKQSPVDPQEAMEQVRDLIGDRLRNKEGRPTRALVVAGSPRSGKTSLATRALLIGMERFGDGASMAVSGRTAADQVSHRVIMERGRSDRTRPVGTLQALAFRLLTRSRLSQGGHDPLLPRLLNGAEEDALLRQVMTVHLEHVQAGDDCPVCRLLERYFRNGAGWSAVLVGDGQGRVVGVADRFIAQLRDMFARMTELGLDSGDRDQLLDALAVQPMDPDRRDRLGLQWRLAFALEDEYRQSITKSYPDEFRLDPSMLMAEASRSLDGLAGEDLPDLLVVDDWQDITLAGMGLLQGLNQAGCRLLLVGNPDQSVQSFRGSYPEFLANRLTALSKPMSGAAAPLLAQDFACLGAATVTLKPRRMVVTEASADQTGDSQGSDPAAPGSYADLVAARVSLGIAGVEEDDTPLPDRPGKLPAWPGAGPVASLAAGGSLIRDGSVQTRLFHTPDQEDDDLVWQIKHEFLTDKHDWNDMAVIAHDNATLRTLGRKLRVQGVPVRFSSVTRPLSQEPAIQGLFALVELAQSVLDPVAGSDPDDPAQVAAWIRSRLRTLMASPLFRVPATAARAERPVRMERLESIMETMAALVPLSAQQGRELRQSQGPCMPIPLSAQQGSETDSSGSLDDLPLLQQVWQTWVEDLDQRRVQRDRSSGISVDDSLLAKHDSSEQGGKSGSFSNASAPDQPVDLGDRHAPRPAILSVQALETLLVLDPDGRSSGIILEVMTAIAGGRKEDPDVLVLDKALQVLRLTATRIGDLEDRQPQYVLWEAWRSLDLADDWQRRALMATQEGEEANDRLDALMRLFQYAAGSRRFPTVDAFMDQVRTMQIEADSLARIGPIEHAVTLTTPAGAAALAADWPLVWLPAVQDGVWPNLIPRDTMFGAEELADLVLHDRIDDPLADTLSHDPALRSILYAEKKGFLEALTRARTQVRISAVWNDDLVPSDFLYGYLPERYPRTADMSQAEFSMVGAGSGDSERYGGLEASARGLTAAARSILAIQALLPEDRIDRERVDDAVQTLRLLAEQGQDSADPRHWPFFYDHDHEGAAEPASNEHAPDEHSAVEQDPDDVVSLEQDAGSRAVAAATGVASITERDRAPRSAHASVNQATQAVRTHERDQRHEHRSDRQVVLLSPSAVDAIWNCPLEWALADQFSGPSPSRVPTEFGSLIHKVASEGTAQGLDRPSEGNPDVRQQQVRDALLDIYQQLAPQEQRLRDPDELYDQRGRSSRVESILDSLASYFVRSATSEYGLEGKNPVPVGDLLGVQSERSFDVSLSVENLVPLWRVTFPDRPLDAEGLFALMSGLVDGFPAALDAATTVRLTGRIDRLEVRSLPEGIRLRLVDYKTGRVPYTQGQLFNDLQLICYQLGLACPPTPGSSPEAGAAWSLPQAPDLDRTEGMKLSQSLLLQLQFPPKDAQTGLRREEMAYQPPLFERDRLVTIAQPRTGMPSPLESKAEPADLSEQVPPGVDADLWAMIRAARNSSQAVWGLTMIARIFFAAGVKLTAGRDDAVFDPARCHRAGNGQACQAWQLVAPNLLEDQE</sequence>
<evidence type="ECO:0000256" key="9">
    <source>
        <dbReference type="PROSITE-ProRule" id="PRU00560"/>
    </source>
</evidence>
<keyword evidence="6" id="KW-0269">Exonuclease</keyword>
<evidence type="ECO:0000256" key="8">
    <source>
        <dbReference type="ARBA" id="ARBA00023204"/>
    </source>
</evidence>
<dbReference type="OrthoDB" id="5240387at2"/>
<feature type="binding site" evidence="9">
    <location>
        <begin position="47"/>
        <end position="54"/>
    </location>
    <ligand>
        <name>ATP</name>
        <dbReference type="ChEBI" id="CHEBI:30616"/>
    </ligand>
</feature>
<feature type="region of interest" description="Disordered" evidence="10">
    <location>
        <begin position="1450"/>
        <end position="1469"/>
    </location>
</feature>
<feature type="region of interest" description="Disordered" evidence="10">
    <location>
        <begin position="599"/>
        <end position="631"/>
    </location>
</feature>
<proteinExistence type="predicted"/>
<keyword evidence="3" id="KW-0227">DNA damage</keyword>
<dbReference type="SUPFAM" id="SSF52540">
    <property type="entry name" value="P-loop containing nucleoside triphosphate hydrolases"/>
    <property type="match status" value="1"/>
</dbReference>
<dbReference type="GO" id="GO:0003678">
    <property type="term" value="F:DNA helicase activity"/>
    <property type="evidence" value="ECO:0007669"/>
    <property type="project" value="InterPro"/>
</dbReference>
<dbReference type="Gene3D" id="3.40.50.300">
    <property type="entry name" value="P-loop containing nucleotide triphosphate hydrolases"/>
    <property type="match status" value="1"/>
</dbReference>
<feature type="compositionally biased region" description="Basic and acidic residues" evidence="10">
    <location>
        <begin position="1119"/>
        <end position="1133"/>
    </location>
</feature>
<keyword evidence="1" id="KW-0540">Nuclease</keyword>
<dbReference type="GO" id="GO:0004527">
    <property type="term" value="F:exonuclease activity"/>
    <property type="evidence" value="ECO:0007669"/>
    <property type="project" value="UniProtKB-KW"/>
</dbReference>
<dbReference type="EMBL" id="QGLL01000001">
    <property type="protein sequence ID" value="PXY85917.1"/>
    <property type="molecule type" value="Genomic_DNA"/>
</dbReference>
<keyword evidence="2 9" id="KW-0547">Nucleotide-binding</keyword>
<organism evidence="12 13">
    <name type="scientific">Bifidobacterium asteroides</name>
    <dbReference type="NCBI Taxonomy" id="1684"/>
    <lineage>
        <taxon>Bacteria</taxon>
        <taxon>Bacillati</taxon>
        <taxon>Actinomycetota</taxon>
        <taxon>Actinomycetes</taxon>
        <taxon>Bifidobacteriales</taxon>
        <taxon>Bifidobacteriaceae</taxon>
        <taxon>Bifidobacterium</taxon>
    </lineage>
</organism>
<feature type="region of interest" description="Disordered" evidence="10">
    <location>
        <begin position="1033"/>
        <end position="1133"/>
    </location>
</feature>
<feature type="compositionally biased region" description="Basic and acidic residues" evidence="10">
    <location>
        <begin position="1037"/>
        <end position="1053"/>
    </location>
</feature>
<dbReference type="InterPro" id="IPR014016">
    <property type="entry name" value="UvrD-like_ATP-bd"/>
</dbReference>
<evidence type="ECO:0000256" key="3">
    <source>
        <dbReference type="ARBA" id="ARBA00022763"/>
    </source>
</evidence>
<comment type="caution">
    <text evidence="12">The sequence shown here is derived from an EMBL/GenBank/DDBJ whole genome shotgun (WGS) entry which is preliminary data.</text>
</comment>
<dbReference type="PANTHER" id="PTHR11070">
    <property type="entry name" value="UVRD / RECB / PCRA DNA HELICASE FAMILY MEMBER"/>
    <property type="match status" value="1"/>
</dbReference>
<evidence type="ECO:0000256" key="1">
    <source>
        <dbReference type="ARBA" id="ARBA00022722"/>
    </source>
</evidence>